<keyword evidence="1" id="KW-0812">Transmembrane</keyword>
<feature type="transmembrane region" description="Helical" evidence="1">
    <location>
        <begin position="22"/>
        <end position="49"/>
    </location>
</feature>
<keyword evidence="3" id="KW-1185">Reference proteome</keyword>
<evidence type="ECO:0000313" key="3">
    <source>
        <dbReference type="Proteomes" id="UP000663828"/>
    </source>
</evidence>
<gene>
    <name evidence="2" type="ORF">XAT740_LOCUS4549</name>
</gene>
<feature type="non-terminal residue" evidence="2">
    <location>
        <position position="1"/>
    </location>
</feature>
<sequence>MLTTFQETQEFEEPIFPPKRSAYIVAGVICLLLFSISLVLVPSLTSLYLSDKSVPVVRSNLSAYSNPWSLRYLTNFTIPAGYGTRRKRAYSPYDKSSLGRA</sequence>
<dbReference type="EMBL" id="CAJNOR010000188">
    <property type="protein sequence ID" value="CAF0832779.1"/>
    <property type="molecule type" value="Genomic_DNA"/>
</dbReference>
<protein>
    <submittedName>
        <fullName evidence="2">Uncharacterized protein</fullName>
    </submittedName>
</protein>
<keyword evidence="1" id="KW-1133">Transmembrane helix</keyword>
<evidence type="ECO:0000313" key="2">
    <source>
        <dbReference type="EMBL" id="CAF0832779.1"/>
    </source>
</evidence>
<evidence type="ECO:0000256" key="1">
    <source>
        <dbReference type="SAM" id="Phobius"/>
    </source>
</evidence>
<organism evidence="2 3">
    <name type="scientific">Adineta ricciae</name>
    <name type="common">Rotifer</name>
    <dbReference type="NCBI Taxonomy" id="249248"/>
    <lineage>
        <taxon>Eukaryota</taxon>
        <taxon>Metazoa</taxon>
        <taxon>Spiralia</taxon>
        <taxon>Gnathifera</taxon>
        <taxon>Rotifera</taxon>
        <taxon>Eurotatoria</taxon>
        <taxon>Bdelloidea</taxon>
        <taxon>Adinetida</taxon>
        <taxon>Adinetidae</taxon>
        <taxon>Adineta</taxon>
    </lineage>
</organism>
<accession>A0A813URB5</accession>
<reference evidence="2" key="1">
    <citation type="submission" date="2021-02" db="EMBL/GenBank/DDBJ databases">
        <authorList>
            <person name="Nowell W R."/>
        </authorList>
    </citation>
    <scope>NUCLEOTIDE SEQUENCE</scope>
</reference>
<dbReference type="Proteomes" id="UP000663828">
    <property type="component" value="Unassembled WGS sequence"/>
</dbReference>
<keyword evidence="1" id="KW-0472">Membrane</keyword>
<dbReference type="AlphaFoldDB" id="A0A813URB5"/>
<comment type="caution">
    <text evidence="2">The sequence shown here is derived from an EMBL/GenBank/DDBJ whole genome shotgun (WGS) entry which is preliminary data.</text>
</comment>
<proteinExistence type="predicted"/>
<name>A0A813URB5_ADIRI</name>